<name>A0A195BFS7_9HYME</name>
<dbReference type="Proteomes" id="UP000078540">
    <property type="component" value="Unassembled WGS sequence"/>
</dbReference>
<keyword evidence="2" id="KW-1185">Reference proteome</keyword>
<evidence type="ECO:0000313" key="1">
    <source>
        <dbReference type="EMBL" id="KYM83020.1"/>
    </source>
</evidence>
<proteinExistence type="predicted"/>
<organism evidence="1 2">
    <name type="scientific">Atta colombica</name>
    <dbReference type="NCBI Taxonomy" id="520822"/>
    <lineage>
        <taxon>Eukaryota</taxon>
        <taxon>Metazoa</taxon>
        <taxon>Ecdysozoa</taxon>
        <taxon>Arthropoda</taxon>
        <taxon>Hexapoda</taxon>
        <taxon>Insecta</taxon>
        <taxon>Pterygota</taxon>
        <taxon>Neoptera</taxon>
        <taxon>Endopterygota</taxon>
        <taxon>Hymenoptera</taxon>
        <taxon>Apocrita</taxon>
        <taxon>Aculeata</taxon>
        <taxon>Formicoidea</taxon>
        <taxon>Formicidae</taxon>
        <taxon>Myrmicinae</taxon>
        <taxon>Atta</taxon>
    </lineage>
</organism>
<evidence type="ECO:0000313" key="2">
    <source>
        <dbReference type="Proteomes" id="UP000078540"/>
    </source>
</evidence>
<protein>
    <submittedName>
        <fullName evidence="1">Uncharacterized protein</fullName>
    </submittedName>
</protein>
<reference evidence="1 2" key="1">
    <citation type="submission" date="2015-09" db="EMBL/GenBank/DDBJ databases">
        <title>Atta colombica WGS genome.</title>
        <authorList>
            <person name="Nygaard S."/>
            <person name="Hu H."/>
            <person name="Boomsma J."/>
            <person name="Zhang G."/>
        </authorList>
    </citation>
    <scope>NUCLEOTIDE SEQUENCE [LARGE SCALE GENOMIC DNA]</scope>
    <source>
        <strain evidence="1">Treedump-2</strain>
        <tissue evidence="1">Whole body</tissue>
    </source>
</reference>
<dbReference type="EMBL" id="KQ976500">
    <property type="protein sequence ID" value="KYM83020.1"/>
    <property type="molecule type" value="Genomic_DNA"/>
</dbReference>
<gene>
    <name evidence="1" type="ORF">ALC53_06285</name>
</gene>
<dbReference type="AlphaFoldDB" id="A0A195BFS7"/>
<sequence length="128" mass="14030">MESGLTGSSRFLIYFDGDLCCRALSRGHFVTHFTGTVQYGIPLSGWAEAFPFLLCSIRWLDDASLARNGAGGIRFSGVRTARVENDVQSYFRGNDPFPTNATARFSLGYLLMKIITACSLFVDSRGGI</sequence>
<accession>A0A195BFS7</accession>